<dbReference type="EMBL" id="UINC01047860">
    <property type="protein sequence ID" value="SVB57665.1"/>
    <property type="molecule type" value="Genomic_DNA"/>
</dbReference>
<dbReference type="AlphaFoldDB" id="A0A382F4Q0"/>
<keyword evidence="1" id="KW-0472">Membrane</keyword>
<feature type="transmembrane region" description="Helical" evidence="1">
    <location>
        <begin position="7"/>
        <end position="25"/>
    </location>
</feature>
<gene>
    <name evidence="2" type="ORF">METZ01_LOCUS210519</name>
</gene>
<evidence type="ECO:0000313" key="2">
    <source>
        <dbReference type="EMBL" id="SVB57665.1"/>
    </source>
</evidence>
<feature type="non-terminal residue" evidence="2">
    <location>
        <position position="1"/>
    </location>
</feature>
<keyword evidence="1" id="KW-1133">Transmembrane helix</keyword>
<proteinExistence type="predicted"/>
<name>A0A382F4Q0_9ZZZZ</name>
<accession>A0A382F4Q0</accession>
<protein>
    <submittedName>
        <fullName evidence="2">Uncharacterized protein</fullName>
    </submittedName>
</protein>
<organism evidence="2">
    <name type="scientific">marine metagenome</name>
    <dbReference type="NCBI Taxonomy" id="408172"/>
    <lineage>
        <taxon>unclassified sequences</taxon>
        <taxon>metagenomes</taxon>
        <taxon>ecological metagenomes</taxon>
    </lineage>
</organism>
<evidence type="ECO:0000256" key="1">
    <source>
        <dbReference type="SAM" id="Phobius"/>
    </source>
</evidence>
<keyword evidence="1" id="KW-0812">Transmembrane</keyword>
<feature type="transmembrane region" description="Helical" evidence="1">
    <location>
        <begin position="37"/>
        <end position="55"/>
    </location>
</feature>
<sequence>VTKRVGWMLFIAGWTVLAGYGAYAFFTDTGESAWVRWGTAALWIGILALLASVIWERYKESRNDPYRDVQR</sequence>
<reference evidence="2" key="1">
    <citation type="submission" date="2018-05" db="EMBL/GenBank/DDBJ databases">
        <authorList>
            <person name="Lanie J.A."/>
            <person name="Ng W.-L."/>
            <person name="Kazmierczak K.M."/>
            <person name="Andrzejewski T.M."/>
            <person name="Davidsen T.M."/>
            <person name="Wayne K.J."/>
            <person name="Tettelin H."/>
            <person name="Glass J.I."/>
            <person name="Rusch D."/>
            <person name="Podicherti R."/>
            <person name="Tsui H.-C.T."/>
            <person name="Winkler M.E."/>
        </authorList>
    </citation>
    <scope>NUCLEOTIDE SEQUENCE</scope>
</reference>